<dbReference type="SUPFAM" id="SSF50447">
    <property type="entry name" value="Translation proteins"/>
    <property type="match status" value="2"/>
</dbReference>
<dbReference type="FunFam" id="3.40.50.10050:FF:000001">
    <property type="entry name" value="Translation initiation factor IF-2"/>
    <property type="match status" value="1"/>
</dbReference>
<dbReference type="PANTHER" id="PTHR43381">
    <property type="entry name" value="TRANSLATION INITIATION FACTOR IF-2-RELATED"/>
    <property type="match status" value="1"/>
</dbReference>
<dbReference type="STRING" id="1802525.A2975_03615"/>
<gene>
    <name evidence="8" type="ORF">A2975_03615</name>
</gene>
<sequence>MKKVRPPIVTVLGHVDSGKTTLLDAIQSTNVQAREAGGITQGIGASKVISKSGFEITFIDTPGHSAFEAMRSRGAEVADIAILVVAADDGVKPQTKEAIEHIKKADVPCIVAITKIDLASANTESVRGQLEKEGVFLEGRGGDVPVVEVSAKDKKGLIELLEMIELVAQVKEVESDAESKFEAVVVETGKDKRGSLVTVVVRNGKLAVGETVKAGNQTCKVKALFDYQQKSVREVLPGQAALILGFGHLPAVGSPLAKSDVSEKSDRPEEKKETRSISKKGEVLVLIKASNAGALEAVIQNLPEKVQAIAGSVGEITDSDVFLAKASGADIYAFEVKPALQIRTLAKTESVKIYSFTIIYELFDQLSQIIESKKVKVLGKAEIINIFPFNDKKIAGSRMLEGEIDKNSKLSIYRGEEKIGEAKKILSLKKLREDVEKVSGGEEFGILFVPQLDFKKGDVILSVAG</sequence>
<evidence type="ECO:0000256" key="4">
    <source>
        <dbReference type="ARBA" id="ARBA00022917"/>
    </source>
</evidence>
<dbReference type="Proteomes" id="UP000178429">
    <property type="component" value="Unassembled WGS sequence"/>
</dbReference>
<dbReference type="AlphaFoldDB" id="A0A1F8C1C6"/>
<evidence type="ECO:0000313" key="9">
    <source>
        <dbReference type="Proteomes" id="UP000178429"/>
    </source>
</evidence>
<dbReference type="InterPro" id="IPR023115">
    <property type="entry name" value="TIF_IF2_dom3"/>
</dbReference>
<evidence type="ECO:0000256" key="6">
    <source>
        <dbReference type="SAM" id="MobiDB-lite"/>
    </source>
</evidence>
<protein>
    <recommendedName>
        <fullName evidence="7">Tr-type G domain-containing protein</fullName>
    </recommendedName>
</protein>
<organism evidence="8 9">
    <name type="scientific">Candidatus Woesebacteria bacterium RIFCSPLOWO2_01_FULL_44_14</name>
    <dbReference type="NCBI Taxonomy" id="1802525"/>
    <lineage>
        <taxon>Bacteria</taxon>
        <taxon>Candidatus Woeseibacteriota</taxon>
    </lineage>
</organism>
<dbReference type="InterPro" id="IPR036925">
    <property type="entry name" value="TIF_IF2_dom3_sf"/>
</dbReference>
<keyword evidence="2" id="KW-0396">Initiation factor</keyword>
<keyword evidence="5" id="KW-0342">GTP-binding</keyword>
<name>A0A1F8C1C6_9BACT</name>
<accession>A0A1F8C1C6</accession>
<feature type="region of interest" description="Disordered" evidence="6">
    <location>
        <begin position="255"/>
        <end position="276"/>
    </location>
</feature>
<evidence type="ECO:0000256" key="2">
    <source>
        <dbReference type="ARBA" id="ARBA00022540"/>
    </source>
</evidence>
<evidence type="ECO:0000256" key="1">
    <source>
        <dbReference type="ARBA" id="ARBA00007733"/>
    </source>
</evidence>
<dbReference type="Gene3D" id="3.40.50.10050">
    <property type="entry name" value="Translation initiation factor IF- 2, domain 3"/>
    <property type="match status" value="1"/>
</dbReference>
<dbReference type="NCBIfam" id="TIGR00231">
    <property type="entry name" value="small_GTP"/>
    <property type="match status" value="1"/>
</dbReference>
<keyword evidence="3" id="KW-0547">Nucleotide-binding</keyword>
<keyword evidence="4" id="KW-0648">Protein biosynthesis</keyword>
<dbReference type="InterPro" id="IPR005225">
    <property type="entry name" value="Small_GTP-bd"/>
</dbReference>
<dbReference type="Pfam" id="PF00009">
    <property type="entry name" value="GTP_EFTU"/>
    <property type="match status" value="1"/>
</dbReference>
<feature type="domain" description="Tr-type G" evidence="7">
    <location>
        <begin position="4"/>
        <end position="174"/>
    </location>
</feature>
<dbReference type="Pfam" id="PF11987">
    <property type="entry name" value="IF-2"/>
    <property type="match status" value="1"/>
</dbReference>
<evidence type="ECO:0000256" key="5">
    <source>
        <dbReference type="ARBA" id="ARBA00023134"/>
    </source>
</evidence>
<dbReference type="Gene3D" id="2.40.30.10">
    <property type="entry name" value="Translation factors"/>
    <property type="match status" value="2"/>
</dbReference>
<dbReference type="InterPro" id="IPR000795">
    <property type="entry name" value="T_Tr_GTP-bd_dom"/>
</dbReference>
<dbReference type="GO" id="GO:0003743">
    <property type="term" value="F:translation initiation factor activity"/>
    <property type="evidence" value="ECO:0007669"/>
    <property type="project" value="UniProtKB-KW"/>
</dbReference>
<dbReference type="SUPFAM" id="SSF52540">
    <property type="entry name" value="P-loop containing nucleoside triphosphate hydrolases"/>
    <property type="match status" value="1"/>
</dbReference>
<dbReference type="GO" id="GO:0005737">
    <property type="term" value="C:cytoplasm"/>
    <property type="evidence" value="ECO:0007669"/>
    <property type="project" value="TreeGrafter"/>
</dbReference>
<dbReference type="InterPro" id="IPR053905">
    <property type="entry name" value="EF-G-like_DII"/>
</dbReference>
<dbReference type="CDD" id="cd01887">
    <property type="entry name" value="IF2_eIF5B"/>
    <property type="match status" value="1"/>
</dbReference>
<dbReference type="GO" id="GO:0005525">
    <property type="term" value="F:GTP binding"/>
    <property type="evidence" value="ECO:0007669"/>
    <property type="project" value="UniProtKB-KW"/>
</dbReference>
<evidence type="ECO:0000259" key="7">
    <source>
        <dbReference type="PROSITE" id="PS51722"/>
    </source>
</evidence>
<dbReference type="InterPro" id="IPR009000">
    <property type="entry name" value="Transl_B-barrel_sf"/>
</dbReference>
<evidence type="ECO:0000313" key="8">
    <source>
        <dbReference type="EMBL" id="OGM70136.1"/>
    </source>
</evidence>
<comment type="caution">
    <text evidence="8">The sequence shown here is derived from an EMBL/GenBank/DDBJ whole genome shotgun (WGS) entry which is preliminary data.</text>
</comment>
<dbReference type="GO" id="GO:0003924">
    <property type="term" value="F:GTPase activity"/>
    <property type="evidence" value="ECO:0007669"/>
    <property type="project" value="InterPro"/>
</dbReference>
<reference evidence="8 9" key="1">
    <citation type="journal article" date="2016" name="Nat. Commun.">
        <title>Thousands of microbial genomes shed light on interconnected biogeochemical processes in an aquifer system.</title>
        <authorList>
            <person name="Anantharaman K."/>
            <person name="Brown C.T."/>
            <person name="Hug L.A."/>
            <person name="Sharon I."/>
            <person name="Castelle C.J."/>
            <person name="Probst A.J."/>
            <person name="Thomas B.C."/>
            <person name="Singh A."/>
            <person name="Wilkins M.J."/>
            <person name="Karaoz U."/>
            <person name="Brodie E.L."/>
            <person name="Williams K.H."/>
            <person name="Hubbard S.S."/>
            <person name="Banfield J.F."/>
        </authorList>
    </citation>
    <scope>NUCLEOTIDE SEQUENCE [LARGE SCALE GENOMIC DNA]</scope>
</reference>
<evidence type="ECO:0000256" key="3">
    <source>
        <dbReference type="ARBA" id="ARBA00022741"/>
    </source>
</evidence>
<dbReference type="FunFam" id="3.40.50.300:FF:000019">
    <property type="entry name" value="Translation initiation factor IF-2"/>
    <property type="match status" value="1"/>
</dbReference>
<dbReference type="EMBL" id="MGHL01000006">
    <property type="protein sequence ID" value="OGM70136.1"/>
    <property type="molecule type" value="Genomic_DNA"/>
</dbReference>
<dbReference type="PROSITE" id="PS51722">
    <property type="entry name" value="G_TR_2"/>
    <property type="match status" value="1"/>
</dbReference>
<dbReference type="PANTHER" id="PTHR43381:SF4">
    <property type="entry name" value="EUKARYOTIC TRANSLATION INITIATION FACTOR 5B"/>
    <property type="match status" value="1"/>
</dbReference>
<proteinExistence type="inferred from homology"/>
<dbReference type="SUPFAM" id="SSF52156">
    <property type="entry name" value="Initiation factor IF2/eIF5b, domain 3"/>
    <property type="match status" value="1"/>
</dbReference>
<dbReference type="InterPro" id="IPR027417">
    <property type="entry name" value="P-loop_NTPase"/>
</dbReference>
<feature type="compositionally biased region" description="Basic and acidic residues" evidence="6">
    <location>
        <begin position="260"/>
        <end position="276"/>
    </location>
</feature>
<dbReference type="Pfam" id="PF22042">
    <property type="entry name" value="EF-G_D2"/>
    <property type="match status" value="1"/>
</dbReference>
<dbReference type="Gene3D" id="3.40.50.300">
    <property type="entry name" value="P-loop containing nucleotide triphosphate hydrolases"/>
    <property type="match status" value="1"/>
</dbReference>
<dbReference type="InterPro" id="IPR015760">
    <property type="entry name" value="TIF_IF2"/>
</dbReference>
<comment type="similarity">
    <text evidence="1">Belongs to the TRAFAC class translation factor GTPase superfamily. Classic translation factor GTPase family. IF-2 subfamily.</text>
</comment>